<accession>A0A438H4D0</accession>
<dbReference type="AlphaFoldDB" id="A0A438H4D0"/>
<evidence type="ECO:0000313" key="17">
    <source>
        <dbReference type="Proteomes" id="UP000288805"/>
    </source>
</evidence>
<reference evidence="16 17" key="1">
    <citation type="journal article" date="2018" name="PLoS Genet.">
        <title>Population sequencing reveals clonal diversity and ancestral inbreeding in the grapevine cultivar Chardonnay.</title>
        <authorList>
            <person name="Roach M.J."/>
            <person name="Johnson D.L."/>
            <person name="Bohlmann J."/>
            <person name="van Vuuren H.J."/>
            <person name="Jones S.J."/>
            <person name="Pretorius I.S."/>
            <person name="Schmidt S.A."/>
            <person name="Borneman A.R."/>
        </authorList>
    </citation>
    <scope>NUCLEOTIDE SEQUENCE [LARGE SCALE GENOMIC DNA]</scope>
    <source>
        <strain evidence="17">cv. Chardonnay</strain>
        <tissue evidence="16">Leaf</tissue>
    </source>
</reference>
<dbReference type="Gene3D" id="3.40.190.10">
    <property type="entry name" value="Periplasmic binding protein-like II"/>
    <property type="match status" value="1"/>
</dbReference>
<evidence type="ECO:0000256" key="3">
    <source>
        <dbReference type="ARBA" id="ARBA00022448"/>
    </source>
</evidence>
<dbReference type="SUPFAM" id="SSF53850">
    <property type="entry name" value="Periplasmic binding protein-like II"/>
    <property type="match status" value="2"/>
</dbReference>
<dbReference type="Gene3D" id="1.10.287.70">
    <property type="match status" value="1"/>
</dbReference>
<dbReference type="InterPro" id="IPR015683">
    <property type="entry name" value="Ionotropic_Glu_rcpt"/>
</dbReference>
<keyword evidence="4 14" id="KW-0812">Transmembrane</keyword>
<keyword evidence="5" id="KW-0732">Signal</keyword>
<evidence type="ECO:0000256" key="8">
    <source>
        <dbReference type="ARBA" id="ARBA00023136"/>
    </source>
</evidence>
<dbReference type="InterPro" id="IPR001828">
    <property type="entry name" value="ANF_lig-bd_rcpt"/>
</dbReference>
<keyword evidence="6 14" id="KW-1133">Transmembrane helix</keyword>
<proteinExistence type="inferred from homology"/>
<dbReference type="InterPro" id="IPR017103">
    <property type="entry name" value="Iontropic_Glu_rcpt_pln"/>
</dbReference>
<feature type="transmembrane region" description="Helical" evidence="14">
    <location>
        <begin position="532"/>
        <end position="552"/>
    </location>
</feature>
<evidence type="ECO:0000256" key="5">
    <source>
        <dbReference type="ARBA" id="ARBA00022729"/>
    </source>
</evidence>
<dbReference type="SUPFAM" id="SSF53822">
    <property type="entry name" value="Periplasmic binding protein-like I"/>
    <property type="match status" value="1"/>
</dbReference>
<keyword evidence="7 13" id="KW-0406">Ion transport</keyword>
<evidence type="ECO:0000256" key="11">
    <source>
        <dbReference type="ARBA" id="ARBA00023286"/>
    </source>
</evidence>
<sequence>MPSPLNSPTPCFIYFSLTSILLIVCHLGYITGTAVDDNSTIIGAIIDANSRKGKEEITAIKIAVDKFNNNSKNHKLSLISRNFTGELYGAALTAEELIKEKKVQVIVGMDTWQQAALAAEIGNQAQVPVLSLAAAASVRPSRQLGRSTLIQMGTNVSEQIRCIAAIVHSYHWRRVIAIYEDDAYGGNAEMLTILSEALQRVGSEIEYHLPLPPISSLSDPRGAVHQELLKLLSTQSRVFIVLQSSLPMATQLFQEARRMDFMGKDSAWIITDSISSFLDSMDTSVISYMEGALGIKSYYSQSKSNRPFQEFSAQFQKNFKSEYPEEDNAQPGIHALRAYDSIAVITRALERLASDDTNTPKMTWTTLSTEKVETKIAGRNTTKVLDGPVIWPGYLKRVPKGWEMPTVAKPSKIGIPANTTFKNYVKVDVDQIEPEKKYTGFCIDIFHEVLKILEQNYSLPYEFHPVVGTYDELVDCVYNKTYDAVVGDVTILATRSKKVEFTVPYAESGLVIVQVTSKEPHKAWMFLKTFTWETWVVTGALLIYTMFIVWVLEYQSNNPAFRGPWRSQLGTALWFTFSSLFFAHRETIRSNITRVVIVVWLFVVFVLTSSYTASLSSMLTVQRLDSNVMDIEWLKATRSVVGCNGASFVRQYLENVFNFEGAHIKNICNQNQYHGEFQSGNISAAVLGLPHAKILTSQFCKNYTAGQPLNRFGGLGFVSSSWNSSPFALSKIFYNFSYQMCEVAKTDSSMPFSPKENWPIPCLGAFQKGSPLATDVSEAILTISEKRILKELEDKWFPRSAECSATTNDELSLGNFWALYLLCGATSTLCFLLFFLRLLIDFKRHQASRSDANPSDESVWMKTVQLVHFFHNGQTEFPNERLSNLSPHPTGDEWISTRWPTVSRFDTHGASGRLSSYSDYELKVTSSDVLEPPETCPPTVSIHT</sequence>
<dbReference type="PANTHER" id="PTHR18966">
    <property type="entry name" value="IONOTROPIC GLUTAMATE RECEPTOR"/>
    <property type="match status" value="1"/>
</dbReference>
<keyword evidence="11 13" id="KW-1071">Ligand-gated ion channel</keyword>
<keyword evidence="9 13" id="KW-0675">Receptor</keyword>
<comment type="subcellular location">
    <subcellularLocation>
        <location evidence="1">Membrane</location>
        <topology evidence="1">Multi-pass membrane protein</topology>
    </subcellularLocation>
</comment>
<comment type="caution">
    <text evidence="16">The sequence shown here is derived from an EMBL/GenBank/DDBJ whole genome shotgun (WGS) entry which is preliminary data.</text>
</comment>
<keyword evidence="12 13" id="KW-0407">Ion channel</keyword>
<feature type="transmembrane region" description="Helical" evidence="14">
    <location>
        <begin position="595"/>
        <end position="613"/>
    </location>
</feature>
<comment type="function">
    <text evidence="13">Glutamate-gated receptor that probably acts as non-selective cation channel.</text>
</comment>
<dbReference type="FunFam" id="1.10.287.70:FF:000172">
    <property type="entry name" value="Glutamate receptor"/>
    <property type="match status" value="1"/>
</dbReference>
<evidence type="ECO:0000256" key="10">
    <source>
        <dbReference type="ARBA" id="ARBA00023180"/>
    </source>
</evidence>
<dbReference type="CDD" id="cd19990">
    <property type="entry name" value="PBP1_GABAb_receptor_plant"/>
    <property type="match status" value="1"/>
</dbReference>
<dbReference type="Pfam" id="PF10613">
    <property type="entry name" value="Lig_chan-Glu_bd"/>
    <property type="match status" value="1"/>
</dbReference>
<evidence type="ECO:0000259" key="15">
    <source>
        <dbReference type="SMART" id="SM00079"/>
    </source>
</evidence>
<evidence type="ECO:0000256" key="14">
    <source>
        <dbReference type="SAM" id="Phobius"/>
    </source>
</evidence>
<dbReference type="Gene3D" id="3.40.50.2300">
    <property type="match status" value="2"/>
</dbReference>
<comment type="similarity">
    <text evidence="2 13">Belongs to the glutamate-gated ion channel (TC 1.A.10.1) family.</text>
</comment>
<dbReference type="InterPro" id="IPR019594">
    <property type="entry name" value="Glu/Gly-bd"/>
</dbReference>
<dbReference type="InterPro" id="IPR028082">
    <property type="entry name" value="Peripla_BP_I"/>
</dbReference>
<dbReference type="SMART" id="SM00079">
    <property type="entry name" value="PBPe"/>
    <property type="match status" value="1"/>
</dbReference>
<dbReference type="FunFam" id="3.40.50.2300:FF:000188">
    <property type="entry name" value="Glutamate receptor"/>
    <property type="match status" value="1"/>
</dbReference>
<gene>
    <name evidence="16" type="primary">GLR2.9_5</name>
    <name evidence="16" type="ORF">CK203_051295</name>
</gene>
<evidence type="ECO:0000256" key="4">
    <source>
        <dbReference type="ARBA" id="ARBA00022692"/>
    </source>
</evidence>
<feature type="transmembrane region" description="Helical" evidence="14">
    <location>
        <begin position="817"/>
        <end position="840"/>
    </location>
</feature>
<keyword evidence="3 13" id="KW-0813">Transport</keyword>
<dbReference type="Pfam" id="PF00060">
    <property type="entry name" value="Lig_chan"/>
    <property type="match status" value="1"/>
</dbReference>
<name>A0A438H4D0_VITVI</name>
<evidence type="ECO:0000256" key="2">
    <source>
        <dbReference type="ARBA" id="ARBA00008685"/>
    </source>
</evidence>
<dbReference type="InterPro" id="IPR001320">
    <property type="entry name" value="Iontro_rcpt_C"/>
</dbReference>
<dbReference type="Proteomes" id="UP000288805">
    <property type="component" value="Unassembled WGS sequence"/>
</dbReference>
<evidence type="ECO:0000256" key="13">
    <source>
        <dbReference type="PIRNR" id="PIRNR037090"/>
    </source>
</evidence>
<dbReference type="CDD" id="cd13686">
    <property type="entry name" value="GluR_Plant"/>
    <property type="match status" value="1"/>
</dbReference>
<keyword evidence="10" id="KW-0325">Glycoprotein</keyword>
<protein>
    <recommendedName>
        <fullName evidence="13">Glutamate receptor</fullName>
    </recommendedName>
</protein>
<evidence type="ECO:0000256" key="9">
    <source>
        <dbReference type="ARBA" id="ARBA00023170"/>
    </source>
</evidence>
<dbReference type="GO" id="GO:0015276">
    <property type="term" value="F:ligand-gated monoatomic ion channel activity"/>
    <property type="evidence" value="ECO:0007669"/>
    <property type="project" value="InterPro"/>
</dbReference>
<keyword evidence="8 13" id="KW-0472">Membrane</keyword>
<evidence type="ECO:0000256" key="7">
    <source>
        <dbReference type="ARBA" id="ARBA00023065"/>
    </source>
</evidence>
<evidence type="ECO:0000256" key="1">
    <source>
        <dbReference type="ARBA" id="ARBA00004141"/>
    </source>
</evidence>
<dbReference type="Pfam" id="PF01094">
    <property type="entry name" value="ANF_receptor"/>
    <property type="match status" value="1"/>
</dbReference>
<evidence type="ECO:0000256" key="12">
    <source>
        <dbReference type="ARBA" id="ARBA00023303"/>
    </source>
</evidence>
<dbReference type="EMBL" id="QGNW01000285">
    <property type="protein sequence ID" value="RVW79141.1"/>
    <property type="molecule type" value="Genomic_DNA"/>
</dbReference>
<evidence type="ECO:0000256" key="6">
    <source>
        <dbReference type="ARBA" id="ARBA00022989"/>
    </source>
</evidence>
<dbReference type="PIRSF" id="PIRSF037090">
    <property type="entry name" value="Iontro_Glu-like_rcpt_pln"/>
    <property type="match status" value="1"/>
</dbReference>
<dbReference type="InterPro" id="IPR044440">
    <property type="entry name" value="GABAb_receptor_plant_PBP1"/>
</dbReference>
<evidence type="ECO:0000313" key="16">
    <source>
        <dbReference type="EMBL" id="RVW79141.1"/>
    </source>
</evidence>
<feature type="transmembrane region" description="Helical" evidence="14">
    <location>
        <begin position="12"/>
        <end position="30"/>
    </location>
</feature>
<dbReference type="GO" id="GO:0016020">
    <property type="term" value="C:membrane"/>
    <property type="evidence" value="ECO:0007669"/>
    <property type="project" value="UniProtKB-SubCell"/>
</dbReference>
<organism evidence="16 17">
    <name type="scientific">Vitis vinifera</name>
    <name type="common">Grape</name>
    <dbReference type="NCBI Taxonomy" id="29760"/>
    <lineage>
        <taxon>Eukaryota</taxon>
        <taxon>Viridiplantae</taxon>
        <taxon>Streptophyta</taxon>
        <taxon>Embryophyta</taxon>
        <taxon>Tracheophyta</taxon>
        <taxon>Spermatophyta</taxon>
        <taxon>Magnoliopsida</taxon>
        <taxon>eudicotyledons</taxon>
        <taxon>Gunneridae</taxon>
        <taxon>Pentapetalae</taxon>
        <taxon>rosids</taxon>
        <taxon>Vitales</taxon>
        <taxon>Vitaceae</taxon>
        <taxon>Viteae</taxon>
        <taxon>Vitis</taxon>
    </lineage>
</organism>
<feature type="domain" description="Ionotropic glutamate receptor C-terminal" evidence="15">
    <location>
        <begin position="412"/>
        <end position="799"/>
    </location>
</feature>